<gene>
    <name evidence="2" type="ORF">ENW96_04845</name>
</gene>
<feature type="region of interest" description="Disordered" evidence="1">
    <location>
        <begin position="73"/>
        <end position="96"/>
    </location>
</feature>
<protein>
    <submittedName>
        <fullName evidence="2">Uncharacterized protein</fullName>
    </submittedName>
</protein>
<evidence type="ECO:0000313" key="2">
    <source>
        <dbReference type="EMBL" id="HGF33705.1"/>
    </source>
</evidence>
<name>A0A7C3Z1D8_9BACT</name>
<reference evidence="2" key="1">
    <citation type="journal article" date="2020" name="mSystems">
        <title>Genome- and Community-Level Interaction Insights into Carbon Utilization and Element Cycling Functions of Hydrothermarchaeota in Hydrothermal Sediment.</title>
        <authorList>
            <person name="Zhou Z."/>
            <person name="Liu Y."/>
            <person name="Xu W."/>
            <person name="Pan J."/>
            <person name="Luo Z.H."/>
            <person name="Li M."/>
        </authorList>
    </citation>
    <scope>NUCLEOTIDE SEQUENCE [LARGE SCALE GENOMIC DNA]</scope>
    <source>
        <strain evidence="2">SpSt-897</strain>
    </source>
</reference>
<sequence length="96" mass="10706">MTKVKIDSLTEEWRRTISFNFGGEGGPEEPDGFKELSVGDDVTFLVGGKVTGLNADRHGSGLTLEVEEVEMVRPKSPRQTIGDLLRELRKERSEED</sequence>
<evidence type="ECO:0000256" key="1">
    <source>
        <dbReference type="SAM" id="MobiDB-lite"/>
    </source>
</evidence>
<comment type="caution">
    <text evidence="2">The sequence shown here is derived from an EMBL/GenBank/DDBJ whole genome shotgun (WGS) entry which is preliminary data.</text>
</comment>
<dbReference type="EMBL" id="DTMF01000128">
    <property type="protein sequence ID" value="HGF33705.1"/>
    <property type="molecule type" value="Genomic_DNA"/>
</dbReference>
<proteinExistence type="predicted"/>
<dbReference type="AlphaFoldDB" id="A0A7C3Z1D8"/>
<feature type="compositionally biased region" description="Basic and acidic residues" evidence="1">
    <location>
        <begin position="84"/>
        <end position="96"/>
    </location>
</feature>
<organism evidence="2">
    <name type="scientific">Desulfobacca acetoxidans</name>
    <dbReference type="NCBI Taxonomy" id="60893"/>
    <lineage>
        <taxon>Bacteria</taxon>
        <taxon>Pseudomonadati</taxon>
        <taxon>Thermodesulfobacteriota</taxon>
        <taxon>Desulfobaccia</taxon>
        <taxon>Desulfobaccales</taxon>
        <taxon>Desulfobaccaceae</taxon>
        <taxon>Desulfobacca</taxon>
    </lineage>
</organism>
<accession>A0A7C3Z1D8</accession>